<dbReference type="InterPro" id="IPR002563">
    <property type="entry name" value="Flavin_Rdtase-like_dom"/>
</dbReference>
<organism evidence="3 4">
    <name type="scientific">Motilibacter peucedani</name>
    <dbReference type="NCBI Taxonomy" id="598650"/>
    <lineage>
        <taxon>Bacteria</taxon>
        <taxon>Bacillati</taxon>
        <taxon>Actinomycetota</taxon>
        <taxon>Actinomycetes</taxon>
        <taxon>Motilibacterales</taxon>
        <taxon>Motilibacteraceae</taxon>
        <taxon>Motilibacter</taxon>
    </lineage>
</organism>
<dbReference type="GO" id="GO:0006208">
    <property type="term" value="P:pyrimidine nucleobase catabolic process"/>
    <property type="evidence" value="ECO:0007669"/>
    <property type="project" value="TreeGrafter"/>
</dbReference>
<dbReference type="RefSeq" id="WP_231121788.1">
    <property type="nucleotide sequence ID" value="NZ_RBWV01000013.1"/>
</dbReference>
<dbReference type="Proteomes" id="UP000281955">
    <property type="component" value="Unassembled WGS sequence"/>
</dbReference>
<comment type="caution">
    <text evidence="3">The sequence shown here is derived from an EMBL/GenBank/DDBJ whole genome shotgun (WGS) entry which is preliminary data.</text>
</comment>
<dbReference type="InterPro" id="IPR050268">
    <property type="entry name" value="NADH-dep_flavin_reductase"/>
</dbReference>
<keyword evidence="1" id="KW-0560">Oxidoreductase</keyword>
<dbReference type="InParanoid" id="A0A420XMG1"/>
<evidence type="ECO:0000313" key="3">
    <source>
        <dbReference type="EMBL" id="RKS72422.1"/>
    </source>
</evidence>
<dbReference type="PANTHER" id="PTHR30466:SF1">
    <property type="entry name" value="FMN REDUCTASE (NADH) RUTF"/>
    <property type="match status" value="1"/>
</dbReference>
<dbReference type="Pfam" id="PF01613">
    <property type="entry name" value="Flavin_Reduct"/>
    <property type="match status" value="1"/>
</dbReference>
<evidence type="ECO:0000313" key="4">
    <source>
        <dbReference type="Proteomes" id="UP000281955"/>
    </source>
</evidence>
<dbReference type="InterPro" id="IPR012349">
    <property type="entry name" value="Split_barrel_FMN-bd"/>
</dbReference>
<sequence>MSAVPEVDEDDFRRAMARFVTGVCVVTTTAGGQDYAMTVNTLTSVSLDPLIVLVCLDVDARVTEAVAESGVWGVSVLPVTERAAAAWLAQNGRPLQGQLDRVALSRGPATGVPLLVAALSTIECATVQTHRAGDHDVVVGEVRSVGAPAPQAEPLLWFRGGYTSLRHPTGR</sequence>
<dbReference type="SMART" id="SM00903">
    <property type="entry name" value="Flavin_Reduct"/>
    <property type="match status" value="1"/>
</dbReference>
<dbReference type="GO" id="GO:0010181">
    <property type="term" value="F:FMN binding"/>
    <property type="evidence" value="ECO:0007669"/>
    <property type="project" value="InterPro"/>
</dbReference>
<dbReference type="Gene3D" id="2.30.110.10">
    <property type="entry name" value="Electron Transport, Fmn-binding Protein, Chain A"/>
    <property type="match status" value="1"/>
</dbReference>
<reference evidence="3 4" key="1">
    <citation type="submission" date="2018-10" db="EMBL/GenBank/DDBJ databases">
        <title>Genomic Encyclopedia of Archaeal and Bacterial Type Strains, Phase II (KMG-II): from individual species to whole genera.</title>
        <authorList>
            <person name="Goeker M."/>
        </authorList>
    </citation>
    <scope>NUCLEOTIDE SEQUENCE [LARGE SCALE GENOMIC DNA]</scope>
    <source>
        <strain evidence="3 4">RP-AC37</strain>
    </source>
</reference>
<keyword evidence="4" id="KW-1185">Reference proteome</keyword>
<dbReference type="EMBL" id="RBWV01000013">
    <property type="protein sequence ID" value="RKS72422.1"/>
    <property type="molecule type" value="Genomic_DNA"/>
</dbReference>
<gene>
    <name evidence="3" type="ORF">CLV35_2666</name>
</gene>
<dbReference type="SUPFAM" id="SSF50475">
    <property type="entry name" value="FMN-binding split barrel"/>
    <property type="match status" value="1"/>
</dbReference>
<accession>A0A420XMG1</accession>
<dbReference type="GO" id="GO:0042602">
    <property type="term" value="F:riboflavin reductase (NADPH) activity"/>
    <property type="evidence" value="ECO:0007669"/>
    <property type="project" value="TreeGrafter"/>
</dbReference>
<dbReference type="AlphaFoldDB" id="A0A420XMG1"/>
<proteinExistence type="predicted"/>
<evidence type="ECO:0000259" key="2">
    <source>
        <dbReference type="SMART" id="SM00903"/>
    </source>
</evidence>
<protein>
    <submittedName>
        <fullName evidence="3">Flavin reductase (DIM6/NTAB) family NADH-FMN oxidoreductase RutF</fullName>
    </submittedName>
</protein>
<feature type="domain" description="Flavin reductase like" evidence="2">
    <location>
        <begin position="16"/>
        <end position="164"/>
    </location>
</feature>
<dbReference type="PANTHER" id="PTHR30466">
    <property type="entry name" value="FLAVIN REDUCTASE"/>
    <property type="match status" value="1"/>
</dbReference>
<evidence type="ECO:0000256" key="1">
    <source>
        <dbReference type="ARBA" id="ARBA00023002"/>
    </source>
</evidence>
<name>A0A420XMG1_9ACTN</name>